<accession>A0A7T1T6K2</accession>
<dbReference type="Proteomes" id="UP000595046">
    <property type="component" value="Chromosome"/>
</dbReference>
<name>A0A7T1T6K2_9ACTN</name>
<dbReference type="InterPro" id="IPR050679">
    <property type="entry name" value="Bact_HTH_transcr_reg"/>
</dbReference>
<dbReference type="InterPro" id="IPR036390">
    <property type="entry name" value="WH_DNA-bd_sf"/>
</dbReference>
<evidence type="ECO:0000313" key="7">
    <source>
        <dbReference type="Proteomes" id="UP000595046"/>
    </source>
</evidence>
<dbReference type="Pfam" id="PF00392">
    <property type="entry name" value="GntR"/>
    <property type="match status" value="1"/>
</dbReference>
<keyword evidence="7" id="KW-1185">Reference proteome</keyword>
<keyword evidence="2" id="KW-0238">DNA-binding</keyword>
<dbReference type="SMART" id="SM00345">
    <property type="entry name" value="HTH_GNTR"/>
    <property type="match status" value="1"/>
</dbReference>
<sequence>MNDLRRQIANDVLPLGESIPSTADLMEEYGVSVTVVRRAVAELKGEGLLRGQPGKAVYVLAKPSDSPSAHTPEYEAIMGEIRALRGEMQSLARRLGQLEDAVGPQ</sequence>
<dbReference type="RefSeq" id="WP_197351071.1">
    <property type="nucleotide sequence ID" value="NZ_CP048882.1"/>
</dbReference>
<dbReference type="PRINTS" id="PR00035">
    <property type="entry name" value="HTHGNTR"/>
</dbReference>
<feature type="coiled-coil region" evidence="4">
    <location>
        <begin position="74"/>
        <end position="101"/>
    </location>
</feature>
<dbReference type="InterPro" id="IPR000524">
    <property type="entry name" value="Tscrpt_reg_HTH_GntR"/>
</dbReference>
<proteinExistence type="predicted"/>
<evidence type="ECO:0000259" key="5">
    <source>
        <dbReference type="PROSITE" id="PS50949"/>
    </source>
</evidence>
<dbReference type="InterPro" id="IPR036388">
    <property type="entry name" value="WH-like_DNA-bd_sf"/>
</dbReference>
<dbReference type="KEGG" id="sbat:G4Z16_13790"/>
<dbReference type="PANTHER" id="PTHR44846">
    <property type="entry name" value="MANNOSYL-D-GLYCERATE TRANSPORT/METABOLISM SYSTEM REPRESSOR MNGR-RELATED"/>
    <property type="match status" value="1"/>
</dbReference>
<organism evidence="6 7">
    <name type="scientific">Streptomyces bathyalis</name>
    <dbReference type="NCBI Taxonomy" id="2710756"/>
    <lineage>
        <taxon>Bacteria</taxon>
        <taxon>Bacillati</taxon>
        <taxon>Actinomycetota</taxon>
        <taxon>Actinomycetes</taxon>
        <taxon>Kitasatosporales</taxon>
        <taxon>Streptomycetaceae</taxon>
        <taxon>Streptomyces</taxon>
    </lineage>
</organism>
<keyword evidence="4" id="KW-0175">Coiled coil</keyword>
<evidence type="ECO:0000256" key="1">
    <source>
        <dbReference type="ARBA" id="ARBA00023015"/>
    </source>
</evidence>
<dbReference type="PANTHER" id="PTHR44846:SF17">
    <property type="entry name" value="GNTR-FAMILY TRANSCRIPTIONAL REGULATOR"/>
    <property type="match status" value="1"/>
</dbReference>
<dbReference type="CDD" id="cd07377">
    <property type="entry name" value="WHTH_GntR"/>
    <property type="match status" value="1"/>
</dbReference>
<dbReference type="AlphaFoldDB" id="A0A7T1T6K2"/>
<dbReference type="SUPFAM" id="SSF46785">
    <property type="entry name" value="Winged helix' DNA-binding domain"/>
    <property type="match status" value="1"/>
</dbReference>
<evidence type="ECO:0000313" key="6">
    <source>
        <dbReference type="EMBL" id="QPP07280.1"/>
    </source>
</evidence>
<dbReference type="PROSITE" id="PS50949">
    <property type="entry name" value="HTH_GNTR"/>
    <property type="match status" value="1"/>
</dbReference>
<reference evidence="7" key="1">
    <citation type="submission" date="2020-02" db="EMBL/GenBank/DDBJ databases">
        <title>Streptomyces sp. ASO4wet.</title>
        <authorList>
            <person name="Risdian C."/>
            <person name="Landwehr W."/>
            <person name="Schupp P."/>
            <person name="Wink J."/>
        </authorList>
    </citation>
    <scope>NUCLEOTIDE SEQUENCE [LARGE SCALE GENOMIC DNA]</scope>
    <source>
        <strain evidence="7">ASO4wet</strain>
    </source>
</reference>
<protein>
    <submittedName>
        <fullName evidence="6">GntR family transcriptional regulator</fullName>
    </submittedName>
</protein>
<feature type="domain" description="HTH gntR-type" evidence="5">
    <location>
        <begin position="1"/>
        <end position="62"/>
    </location>
</feature>
<dbReference type="EMBL" id="CP048882">
    <property type="protein sequence ID" value="QPP07280.1"/>
    <property type="molecule type" value="Genomic_DNA"/>
</dbReference>
<keyword evidence="3" id="KW-0804">Transcription</keyword>
<evidence type="ECO:0000256" key="4">
    <source>
        <dbReference type="SAM" id="Coils"/>
    </source>
</evidence>
<dbReference type="GO" id="GO:0003700">
    <property type="term" value="F:DNA-binding transcription factor activity"/>
    <property type="evidence" value="ECO:0007669"/>
    <property type="project" value="InterPro"/>
</dbReference>
<gene>
    <name evidence="6" type="ORF">G4Z16_13790</name>
</gene>
<keyword evidence="1" id="KW-0805">Transcription regulation</keyword>
<dbReference type="GO" id="GO:0003677">
    <property type="term" value="F:DNA binding"/>
    <property type="evidence" value="ECO:0007669"/>
    <property type="project" value="UniProtKB-KW"/>
</dbReference>
<evidence type="ECO:0000256" key="3">
    <source>
        <dbReference type="ARBA" id="ARBA00023163"/>
    </source>
</evidence>
<dbReference type="Gene3D" id="1.10.10.10">
    <property type="entry name" value="Winged helix-like DNA-binding domain superfamily/Winged helix DNA-binding domain"/>
    <property type="match status" value="1"/>
</dbReference>
<dbReference type="GO" id="GO:0045892">
    <property type="term" value="P:negative regulation of DNA-templated transcription"/>
    <property type="evidence" value="ECO:0007669"/>
    <property type="project" value="TreeGrafter"/>
</dbReference>
<evidence type="ECO:0000256" key="2">
    <source>
        <dbReference type="ARBA" id="ARBA00023125"/>
    </source>
</evidence>